<keyword evidence="8" id="KW-0336">GPI-anchor</keyword>
<dbReference type="PANTHER" id="PTHR10587:SF133">
    <property type="entry name" value="CHITIN DEACETYLASE 1-RELATED"/>
    <property type="match status" value="1"/>
</dbReference>
<evidence type="ECO:0000256" key="15">
    <source>
        <dbReference type="ARBA" id="ARBA00023277"/>
    </source>
</evidence>
<feature type="compositionally biased region" description="Low complexity" evidence="22">
    <location>
        <begin position="33"/>
        <end position="52"/>
    </location>
</feature>
<dbReference type="Pfam" id="PF01522">
    <property type="entry name" value="Polysacc_deac_1"/>
    <property type="match status" value="1"/>
</dbReference>
<feature type="chain" id="PRO_5034901431" description="chitin deacetylase" evidence="23">
    <location>
        <begin position="18"/>
        <end position="481"/>
    </location>
</feature>
<dbReference type="GO" id="GO:0071555">
    <property type="term" value="P:cell wall organization"/>
    <property type="evidence" value="ECO:0007669"/>
    <property type="project" value="UniProtKB-KW"/>
</dbReference>
<reference evidence="25 26" key="1">
    <citation type="journal article" date="2020" name="ISME J.">
        <title>Uncovering the hidden diversity of litter-decomposition mechanisms in mushroom-forming fungi.</title>
        <authorList>
            <person name="Floudas D."/>
            <person name="Bentzer J."/>
            <person name="Ahren D."/>
            <person name="Johansson T."/>
            <person name="Persson P."/>
            <person name="Tunlid A."/>
        </authorList>
    </citation>
    <scope>NUCLEOTIDE SEQUENCE [LARGE SCALE GENOMIC DNA]</scope>
    <source>
        <strain evidence="25 26">CBS 406.79</strain>
    </source>
</reference>
<feature type="region of interest" description="Disordered" evidence="22">
    <location>
        <begin position="65"/>
        <end position="91"/>
    </location>
</feature>
<dbReference type="GO" id="GO:0046872">
    <property type="term" value="F:metal ion binding"/>
    <property type="evidence" value="ECO:0007669"/>
    <property type="project" value="UniProtKB-KW"/>
</dbReference>
<dbReference type="FunFam" id="3.20.20.370:FF:000004">
    <property type="entry name" value="Related to Chitin deacetylase"/>
    <property type="match status" value="1"/>
</dbReference>
<dbReference type="InterPro" id="IPR050248">
    <property type="entry name" value="Polysacc_deacetylase_ArnD"/>
</dbReference>
<dbReference type="Gene3D" id="3.20.20.370">
    <property type="entry name" value="Glycoside hydrolase/deacetylase"/>
    <property type="match status" value="1"/>
</dbReference>
<evidence type="ECO:0000256" key="16">
    <source>
        <dbReference type="ARBA" id="ARBA00023285"/>
    </source>
</evidence>
<evidence type="ECO:0000256" key="8">
    <source>
        <dbReference type="ARBA" id="ARBA00022622"/>
    </source>
</evidence>
<keyword evidence="13" id="KW-0472">Membrane</keyword>
<dbReference type="EMBL" id="JAACJN010000081">
    <property type="protein sequence ID" value="KAF5377774.1"/>
    <property type="molecule type" value="Genomic_DNA"/>
</dbReference>
<evidence type="ECO:0000256" key="12">
    <source>
        <dbReference type="ARBA" id="ARBA00023024"/>
    </source>
</evidence>
<dbReference type="GO" id="GO:0005886">
    <property type="term" value="C:plasma membrane"/>
    <property type="evidence" value="ECO:0007669"/>
    <property type="project" value="UniProtKB-SubCell"/>
</dbReference>
<feature type="region of interest" description="Disordered" evidence="22">
    <location>
        <begin position="425"/>
        <end position="455"/>
    </location>
</feature>
<keyword evidence="5" id="KW-1003">Cell membrane</keyword>
<evidence type="ECO:0000256" key="6">
    <source>
        <dbReference type="ARBA" id="ARBA00022512"/>
    </source>
</evidence>
<evidence type="ECO:0000256" key="3">
    <source>
        <dbReference type="ARBA" id="ARBA00004609"/>
    </source>
</evidence>
<keyword evidence="11" id="KW-0378">Hydrolase</keyword>
<dbReference type="SUPFAM" id="SSF88713">
    <property type="entry name" value="Glycoside hydrolase/deacetylase"/>
    <property type="match status" value="1"/>
</dbReference>
<evidence type="ECO:0000256" key="10">
    <source>
        <dbReference type="ARBA" id="ARBA00022729"/>
    </source>
</evidence>
<evidence type="ECO:0000313" key="26">
    <source>
        <dbReference type="Proteomes" id="UP000518752"/>
    </source>
</evidence>
<accession>A0A8H5H6W7</accession>
<evidence type="ECO:0000256" key="9">
    <source>
        <dbReference type="ARBA" id="ARBA00022723"/>
    </source>
</evidence>
<evidence type="ECO:0000256" key="22">
    <source>
        <dbReference type="SAM" id="MobiDB-lite"/>
    </source>
</evidence>
<keyword evidence="10 23" id="KW-0732">Signal</keyword>
<dbReference type="EC" id="3.5.1.41" evidence="20"/>
<keyword evidence="17" id="KW-0449">Lipoprotein</keyword>
<dbReference type="InterPro" id="IPR011330">
    <property type="entry name" value="Glyco_hydro/deAcase_b/a-brl"/>
</dbReference>
<comment type="catalytic activity">
    <reaction evidence="21">
        <text>[(1-&gt;4)-N-acetyl-beta-D-glucosaminyl](n) + n H2O = chitosan + n acetate</text>
        <dbReference type="Rhea" id="RHEA:10464"/>
        <dbReference type="Rhea" id="RHEA-COMP:9593"/>
        <dbReference type="Rhea" id="RHEA-COMP:9597"/>
        <dbReference type="ChEBI" id="CHEBI:15377"/>
        <dbReference type="ChEBI" id="CHEBI:17029"/>
        <dbReference type="ChEBI" id="CHEBI:30089"/>
        <dbReference type="ChEBI" id="CHEBI:57704"/>
        <dbReference type="EC" id="3.5.1.41"/>
    </reaction>
    <physiologicalReaction direction="left-to-right" evidence="21">
        <dbReference type="Rhea" id="RHEA:10465"/>
    </physiologicalReaction>
</comment>
<evidence type="ECO:0000256" key="1">
    <source>
        <dbReference type="ARBA" id="ARBA00001941"/>
    </source>
</evidence>
<evidence type="ECO:0000256" key="2">
    <source>
        <dbReference type="ARBA" id="ARBA00004191"/>
    </source>
</evidence>
<comment type="subcellular location">
    <subcellularLocation>
        <location evidence="3">Cell membrane</location>
        <topology evidence="3">Lipid-anchor</topology>
        <topology evidence="3">GPI-anchor</topology>
    </subcellularLocation>
    <subcellularLocation>
        <location evidence="2">Secreted</location>
        <location evidence="2">Cell wall</location>
    </subcellularLocation>
</comment>
<keyword evidence="16" id="KW-0170">Cobalt</keyword>
<evidence type="ECO:0000256" key="11">
    <source>
        <dbReference type="ARBA" id="ARBA00022801"/>
    </source>
</evidence>
<dbReference type="GO" id="GO:0006032">
    <property type="term" value="P:chitin catabolic process"/>
    <property type="evidence" value="ECO:0007669"/>
    <property type="project" value="UniProtKB-KW"/>
</dbReference>
<dbReference type="InterPro" id="IPR002509">
    <property type="entry name" value="NODB_dom"/>
</dbReference>
<evidence type="ECO:0000259" key="24">
    <source>
        <dbReference type="PROSITE" id="PS51677"/>
    </source>
</evidence>
<sequence length="481" mass="50696">MKLQIVSVLVAVALSEATNIKHRHADVAKRQNSSTSTVSASSSPVASGSSSSTAATASASATGAATSLTTTGPPASATWGTSFPPLSQISSGMPTEITQAAATTYTPGSMPTYYSAASPLPSPFVYSAATWPAQDKVPDPTSDEVQEWLKELDGFKIPDIDQTVDGTCGSSPAAAQNASARGWWTCGGWTRDTDITVCPGKKGDWGLSFDDGPGFYSTKLFNWLSEKNILATFFTVGSRVIERPDVLREEYMAGHEISVHTWSHPHLTTLTNAQIVAELGWTRKAIKEVLGVTPTTMRPPYGDIDDRVRAISLAMGMIPIIWTRTSSGFSFDTFDWEIPGGAVTSNQSLAQFNSILSNASSLQDGFIVLQHDLFGATVDMAVGYTLPAALSYSPPYNLLPIGQCNGIPYTNMYLESNVNSTFPYPTDSGVDVDGDGSTSSQSKSSSGSSSATKNAGSRQISSISSVSLLSAVAVAALWTAL</sequence>
<proteinExistence type="inferred from homology"/>
<comment type="cofactor">
    <cofactor evidence="1">
        <name>Co(2+)</name>
        <dbReference type="ChEBI" id="CHEBI:48828"/>
    </cofactor>
</comment>
<protein>
    <recommendedName>
        <fullName evidence="20">chitin deacetylase</fullName>
        <ecNumber evidence="20">3.5.1.41</ecNumber>
    </recommendedName>
</protein>
<organism evidence="25 26">
    <name type="scientific">Collybiopsis confluens</name>
    <dbReference type="NCBI Taxonomy" id="2823264"/>
    <lineage>
        <taxon>Eukaryota</taxon>
        <taxon>Fungi</taxon>
        <taxon>Dikarya</taxon>
        <taxon>Basidiomycota</taxon>
        <taxon>Agaricomycotina</taxon>
        <taxon>Agaricomycetes</taxon>
        <taxon>Agaricomycetidae</taxon>
        <taxon>Agaricales</taxon>
        <taxon>Marasmiineae</taxon>
        <taxon>Omphalotaceae</taxon>
        <taxon>Collybiopsis</taxon>
    </lineage>
</organism>
<keyword evidence="7" id="KW-0964">Secreted</keyword>
<evidence type="ECO:0000256" key="19">
    <source>
        <dbReference type="ARBA" id="ARBA00023326"/>
    </source>
</evidence>
<evidence type="ECO:0000256" key="17">
    <source>
        <dbReference type="ARBA" id="ARBA00023288"/>
    </source>
</evidence>
<feature type="region of interest" description="Disordered" evidence="22">
    <location>
        <begin position="23"/>
        <end position="52"/>
    </location>
</feature>
<feature type="compositionally biased region" description="Low complexity" evidence="22">
    <location>
        <begin position="426"/>
        <end position="455"/>
    </location>
</feature>
<keyword evidence="14" id="KW-0325">Glycoprotein</keyword>
<evidence type="ECO:0000256" key="5">
    <source>
        <dbReference type="ARBA" id="ARBA00022475"/>
    </source>
</evidence>
<comment type="similarity">
    <text evidence="4">Belongs to the polysaccharide deacetylase family.</text>
</comment>
<keyword evidence="9" id="KW-0479">Metal-binding</keyword>
<dbReference type="PANTHER" id="PTHR10587">
    <property type="entry name" value="GLYCOSYL TRANSFERASE-RELATED"/>
    <property type="match status" value="1"/>
</dbReference>
<keyword evidence="6" id="KW-0134">Cell wall</keyword>
<keyword evidence="15" id="KW-0119">Carbohydrate metabolism</keyword>
<evidence type="ECO:0000256" key="23">
    <source>
        <dbReference type="SAM" id="SignalP"/>
    </source>
</evidence>
<evidence type="ECO:0000256" key="13">
    <source>
        <dbReference type="ARBA" id="ARBA00023136"/>
    </source>
</evidence>
<gene>
    <name evidence="25" type="ORF">D9757_008058</name>
</gene>
<dbReference type="GO" id="GO:0004099">
    <property type="term" value="F:chitin deacetylase activity"/>
    <property type="evidence" value="ECO:0007669"/>
    <property type="project" value="UniProtKB-EC"/>
</dbReference>
<evidence type="ECO:0000256" key="18">
    <source>
        <dbReference type="ARBA" id="ARBA00023316"/>
    </source>
</evidence>
<dbReference type="PROSITE" id="PS51677">
    <property type="entry name" value="NODB"/>
    <property type="match status" value="1"/>
</dbReference>
<evidence type="ECO:0000313" key="25">
    <source>
        <dbReference type="EMBL" id="KAF5377774.1"/>
    </source>
</evidence>
<evidence type="ECO:0000256" key="7">
    <source>
        <dbReference type="ARBA" id="ARBA00022525"/>
    </source>
</evidence>
<name>A0A8H5H6W7_9AGAR</name>
<feature type="compositionally biased region" description="Low complexity" evidence="22">
    <location>
        <begin position="65"/>
        <end position="78"/>
    </location>
</feature>
<keyword evidence="18" id="KW-0961">Cell wall biogenesis/degradation</keyword>
<comment type="caution">
    <text evidence="25">The sequence shown here is derived from an EMBL/GenBank/DDBJ whole genome shotgun (WGS) entry which is preliminary data.</text>
</comment>
<feature type="domain" description="NodB homology" evidence="24">
    <location>
        <begin position="203"/>
        <end position="410"/>
    </location>
</feature>
<feature type="compositionally biased region" description="Polar residues" evidence="22">
    <location>
        <begin position="79"/>
        <end position="91"/>
    </location>
</feature>
<dbReference type="OrthoDB" id="407355at2759"/>
<feature type="signal peptide" evidence="23">
    <location>
        <begin position="1"/>
        <end position="17"/>
    </location>
</feature>
<dbReference type="AlphaFoldDB" id="A0A8H5H6W7"/>
<keyword evidence="26" id="KW-1185">Reference proteome</keyword>
<dbReference type="GO" id="GO:0098552">
    <property type="term" value="C:side of membrane"/>
    <property type="evidence" value="ECO:0007669"/>
    <property type="project" value="UniProtKB-KW"/>
</dbReference>
<evidence type="ECO:0000256" key="21">
    <source>
        <dbReference type="ARBA" id="ARBA00048494"/>
    </source>
</evidence>
<keyword evidence="19" id="KW-0624">Polysaccharide degradation</keyword>
<keyword evidence="12" id="KW-0146">Chitin degradation</keyword>
<evidence type="ECO:0000256" key="4">
    <source>
        <dbReference type="ARBA" id="ARBA00010973"/>
    </source>
</evidence>
<evidence type="ECO:0000256" key="20">
    <source>
        <dbReference type="ARBA" id="ARBA00024056"/>
    </source>
</evidence>
<dbReference type="Proteomes" id="UP000518752">
    <property type="component" value="Unassembled WGS sequence"/>
</dbReference>
<dbReference type="GO" id="GO:0000272">
    <property type="term" value="P:polysaccharide catabolic process"/>
    <property type="evidence" value="ECO:0007669"/>
    <property type="project" value="UniProtKB-KW"/>
</dbReference>
<evidence type="ECO:0000256" key="14">
    <source>
        <dbReference type="ARBA" id="ARBA00023180"/>
    </source>
</evidence>
<dbReference type="GO" id="GO:0009272">
    <property type="term" value="P:fungal-type cell wall biogenesis"/>
    <property type="evidence" value="ECO:0007669"/>
    <property type="project" value="UniProtKB-ARBA"/>
</dbReference>